<protein>
    <submittedName>
        <fullName evidence="2">Uncharacterized protein</fullName>
    </submittedName>
</protein>
<evidence type="ECO:0000313" key="3">
    <source>
        <dbReference type="Proteomes" id="UP000636479"/>
    </source>
</evidence>
<accession>A0A8H6SAZ4</accession>
<feature type="compositionally biased region" description="Polar residues" evidence="1">
    <location>
        <begin position="359"/>
        <end position="368"/>
    </location>
</feature>
<feature type="region of interest" description="Disordered" evidence="1">
    <location>
        <begin position="348"/>
        <end position="368"/>
    </location>
</feature>
<dbReference type="GeneID" id="59350083"/>
<gene>
    <name evidence="2" type="ORF">MIND_01099900</name>
</gene>
<comment type="caution">
    <text evidence="2">The sequence shown here is derived from an EMBL/GenBank/DDBJ whole genome shotgun (WGS) entry which is preliminary data.</text>
</comment>
<name>A0A8H6SAZ4_9AGAR</name>
<dbReference type="Proteomes" id="UP000636479">
    <property type="component" value="Unassembled WGS sequence"/>
</dbReference>
<dbReference type="EMBL" id="JACAZF010000009">
    <property type="protein sequence ID" value="KAF7295598.1"/>
    <property type="molecule type" value="Genomic_DNA"/>
</dbReference>
<evidence type="ECO:0000256" key="1">
    <source>
        <dbReference type="SAM" id="MobiDB-lite"/>
    </source>
</evidence>
<sequence>MSQTEGPSPRRSPARHAKSPTDHAAAADAARQKQLADHLEMYPPNTVVPGSEGWTAPAFRIFLESSIMGSREEVQPGHRYYPIHAYILTAFNHLLASDRALKEIITPILSSIVRLGRAPILRPTEQRGRISISDVEEALKTGMPNVFIRTLAKPTQSGPPAEFPWGTVGTNSENDAIELSICKELCDVLCPLTPIPNAALQESFKLILLVTIEHELMHVLTKLFFGYTFITPQLPNLQKDRDASGNRIGESGRTFEMSYIGFQIQAEWALPLVEPTSDGFPNLEKMVALVAQMLQGCQVFRLEPQDVHNMVASFSSKDIWIPMLKESYLPLPPINTNCTLRYSVSLQGLEDDEEEEPESNNQNSYRLDTGCGTHSLQWDSSRGLGISFHPQP</sequence>
<keyword evidence="3" id="KW-1185">Reference proteome</keyword>
<feature type="region of interest" description="Disordered" evidence="1">
    <location>
        <begin position="1"/>
        <end position="32"/>
    </location>
</feature>
<reference evidence="2" key="1">
    <citation type="submission" date="2020-05" db="EMBL/GenBank/DDBJ databases">
        <title>Mycena genomes resolve the evolution of fungal bioluminescence.</title>
        <authorList>
            <person name="Tsai I.J."/>
        </authorList>
    </citation>
    <scope>NUCLEOTIDE SEQUENCE</scope>
    <source>
        <strain evidence="2">171206Taipei</strain>
    </source>
</reference>
<proteinExistence type="predicted"/>
<evidence type="ECO:0000313" key="2">
    <source>
        <dbReference type="EMBL" id="KAF7295598.1"/>
    </source>
</evidence>
<organism evidence="2 3">
    <name type="scientific">Mycena indigotica</name>
    <dbReference type="NCBI Taxonomy" id="2126181"/>
    <lineage>
        <taxon>Eukaryota</taxon>
        <taxon>Fungi</taxon>
        <taxon>Dikarya</taxon>
        <taxon>Basidiomycota</taxon>
        <taxon>Agaricomycotina</taxon>
        <taxon>Agaricomycetes</taxon>
        <taxon>Agaricomycetidae</taxon>
        <taxon>Agaricales</taxon>
        <taxon>Marasmiineae</taxon>
        <taxon>Mycenaceae</taxon>
        <taxon>Mycena</taxon>
    </lineage>
</organism>
<dbReference type="RefSeq" id="XP_037216961.1">
    <property type="nucleotide sequence ID" value="XM_037367567.1"/>
</dbReference>
<feature type="compositionally biased region" description="Acidic residues" evidence="1">
    <location>
        <begin position="349"/>
        <end position="358"/>
    </location>
</feature>
<dbReference type="OrthoDB" id="3068011at2759"/>
<dbReference type="AlphaFoldDB" id="A0A8H6SAZ4"/>